<dbReference type="Pfam" id="PF07734">
    <property type="entry name" value="FBA_1"/>
    <property type="match status" value="1"/>
</dbReference>
<dbReference type="SUPFAM" id="SSF81383">
    <property type="entry name" value="F-box domain"/>
    <property type="match status" value="1"/>
</dbReference>
<dbReference type="AlphaFoldDB" id="R0I2C4"/>
<sequence>MARKLPAELEDEILYRVPPLSLARFRSVCKQWNTLYIDKRFINNHLASVRPQFIIRAVNDSKLYSIGINPDDSLEVRELNLEPQSPKKVKLYRNLFYCDGFLLCPGLPDEVAVWNPWLRQQTKWIEPTRNRFNLYGLGYDHGRPDKGYKILGFSYGYRGETIHPRVSIYEFATNAWKDCKFGLLDWHLRSPRTVLSLNGTLYWIAKRLETAECFIQSFDFSRERFNPFCLLPCEDNFGDTQILEIFRGDRFSLLEQCEKTKKVKIWVTQDMISGDRGMELVSWRLLMKVSIPNFPRLQDHIYSSSQPSYFIDNNDDKRLIVCTCDETGKPCIYVVKGDTFKKIQMGFEVDLWPYHLVYVPSLVPIPLAQENENE</sequence>
<dbReference type="InterPro" id="IPR017451">
    <property type="entry name" value="F-box-assoc_interact_dom"/>
</dbReference>
<dbReference type="KEGG" id="crb:17891914"/>
<dbReference type="NCBIfam" id="TIGR01640">
    <property type="entry name" value="F_box_assoc_1"/>
    <property type="match status" value="1"/>
</dbReference>
<evidence type="ECO:0000259" key="1">
    <source>
        <dbReference type="PROSITE" id="PS50181"/>
    </source>
</evidence>
<evidence type="ECO:0000313" key="2">
    <source>
        <dbReference type="EMBL" id="EOA32030.1"/>
    </source>
</evidence>
<dbReference type="InterPro" id="IPR050796">
    <property type="entry name" value="SCF_F-box_component"/>
</dbReference>
<dbReference type="InterPro" id="IPR001810">
    <property type="entry name" value="F-box_dom"/>
</dbReference>
<accession>R0I2C4</accession>
<reference evidence="3" key="1">
    <citation type="journal article" date="2013" name="Nat. Genet.">
        <title>The Capsella rubella genome and the genomic consequences of rapid mating system evolution.</title>
        <authorList>
            <person name="Slotte T."/>
            <person name="Hazzouri K.M."/>
            <person name="Agren J.A."/>
            <person name="Koenig D."/>
            <person name="Maumus F."/>
            <person name="Guo Y.L."/>
            <person name="Steige K."/>
            <person name="Platts A.E."/>
            <person name="Escobar J.S."/>
            <person name="Newman L.K."/>
            <person name="Wang W."/>
            <person name="Mandakova T."/>
            <person name="Vello E."/>
            <person name="Smith L.M."/>
            <person name="Henz S.R."/>
            <person name="Steffen J."/>
            <person name="Takuno S."/>
            <person name="Brandvain Y."/>
            <person name="Coop G."/>
            <person name="Andolfatto P."/>
            <person name="Hu T.T."/>
            <person name="Blanchette M."/>
            <person name="Clark R.M."/>
            <person name="Quesneville H."/>
            <person name="Nordborg M."/>
            <person name="Gaut B.S."/>
            <person name="Lysak M.A."/>
            <person name="Jenkins J."/>
            <person name="Grimwood J."/>
            <person name="Chapman J."/>
            <person name="Prochnik S."/>
            <person name="Shu S."/>
            <person name="Rokhsar D."/>
            <person name="Schmutz J."/>
            <person name="Weigel D."/>
            <person name="Wright S.I."/>
        </authorList>
    </citation>
    <scope>NUCLEOTIDE SEQUENCE [LARGE SCALE GENOMIC DNA]</scope>
    <source>
        <strain evidence="3">cv. Monte Gargano</strain>
    </source>
</reference>
<dbReference type="PANTHER" id="PTHR31672:SF13">
    <property type="entry name" value="F-BOX PROTEIN CPR30-LIKE"/>
    <property type="match status" value="1"/>
</dbReference>
<organism evidence="2 3">
    <name type="scientific">Capsella rubella</name>
    <dbReference type="NCBI Taxonomy" id="81985"/>
    <lineage>
        <taxon>Eukaryota</taxon>
        <taxon>Viridiplantae</taxon>
        <taxon>Streptophyta</taxon>
        <taxon>Embryophyta</taxon>
        <taxon>Tracheophyta</taxon>
        <taxon>Spermatophyta</taxon>
        <taxon>Magnoliopsida</taxon>
        <taxon>eudicotyledons</taxon>
        <taxon>Gunneridae</taxon>
        <taxon>Pentapetalae</taxon>
        <taxon>rosids</taxon>
        <taxon>malvids</taxon>
        <taxon>Brassicales</taxon>
        <taxon>Brassicaceae</taxon>
        <taxon>Camelineae</taxon>
        <taxon>Capsella</taxon>
    </lineage>
</organism>
<dbReference type="PANTHER" id="PTHR31672">
    <property type="entry name" value="BNACNNG10540D PROTEIN"/>
    <property type="match status" value="1"/>
</dbReference>
<dbReference type="SMART" id="SM00256">
    <property type="entry name" value="FBOX"/>
    <property type="match status" value="1"/>
</dbReference>
<dbReference type="CDD" id="cd22157">
    <property type="entry name" value="F-box_AtFBW1-like"/>
    <property type="match status" value="1"/>
</dbReference>
<dbReference type="InterPro" id="IPR006527">
    <property type="entry name" value="F-box-assoc_dom_typ1"/>
</dbReference>
<name>R0I2C4_9BRAS</name>
<gene>
    <name evidence="2" type="ORF">CARUB_v10015274mg</name>
</gene>
<dbReference type="OrthoDB" id="1021259at2759"/>
<dbReference type="STRING" id="81985.R0I2C4"/>
<dbReference type="PROSITE" id="PS50181">
    <property type="entry name" value="FBOX"/>
    <property type="match status" value="1"/>
</dbReference>
<proteinExistence type="predicted"/>
<dbReference type="Pfam" id="PF00646">
    <property type="entry name" value="F-box"/>
    <property type="match status" value="1"/>
</dbReference>
<protein>
    <recommendedName>
        <fullName evidence="1">F-box domain-containing protein</fullName>
    </recommendedName>
</protein>
<dbReference type="InterPro" id="IPR036047">
    <property type="entry name" value="F-box-like_dom_sf"/>
</dbReference>
<dbReference type="Proteomes" id="UP000029121">
    <property type="component" value="Unassembled WGS sequence"/>
</dbReference>
<keyword evidence="3" id="KW-1185">Reference proteome</keyword>
<dbReference type="EMBL" id="KB870807">
    <property type="protein sequence ID" value="EOA32030.1"/>
    <property type="molecule type" value="Genomic_DNA"/>
</dbReference>
<feature type="domain" description="F-box" evidence="1">
    <location>
        <begin position="1"/>
        <end position="45"/>
    </location>
</feature>
<evidence type="ECO:0000313" key="3">
    <source>
        <dbReference type="Proteomes" id="UP000029121"/>
    </source>
</evidence>